<dbReference type="InterPro" id="IPR005229">
    <property type="entry name" value="YicC/YloC-like"/>
</dbReference>
<gene>
    <name evidence="8" type="ORF">SAMN05216526_1320</name>
</gene>
<evidence type="ECO:0000256" key="1">
    <source>
        <dbReference type="ARBA" id="ARBA00001968"/>
    </source>
</evidence>
<name>A0A1R3VZI0_9GAMM</name>
<evidence type="ECO:0000256" key="5">
    <source>
        <dbReference type="ARBA" id="ARBA00035648"/>
    </source>
</evidence>
<dbReference type="GO" id="GO:0004521">
    <property type="term" value="F:RNA endonuclease activity"/>
    <property type="evidence" value="ECO:0007669"/>
    <property type="project" value="InterPro"/>
</dbReference>
<keyword evidence="4" id="KW-0378">Hydrolase</keyword>
<sequence>MLSSMTGFAHSESSGEFGTLICELRAVNHRYLEISVRLPDELRSLEAGIRERLQAGINRGKLECSLRWRRSGQTAEGPQVNEEFAKQLIAKISEVEHWMHNAARFTVMDLLHWPGVVVEPEQDMTALSTSVMDLVKQTLDELQQARHREGQHIQGLLRSRLEQVQVQVDFVRQRRPQVVQSLQDKLRGRIAELELDCDPGRLEQELVLQAQRLDVAEELDRLDGHCKEMLRILGTDEPMGRRLDFLMQEFNREANTLSAKSHDLETTQAAVELKVLIEQMREQIQNLE</sequence>
<dbReference type="Pfam" id="PF03755">
    <property type="entry name" value="YicC-like_N"/>
    <property type="match status" value="1"/>
</dbReference>
<dbReference type="Proteomes" id="UP000223759">
    <property type="component" value="Unassembled WGS sequence"/>
</dbReference>
<feature type="domain" description="Endoribonuclease YicC-like C-terminal" evidence="7">
    <location>
        <begin position="171"/>
        <end position="288"/>
    </location>
</feature>
<comment type="cofactor">
    <cofactor evidence="1">
        <name>a divalent metal cation</name>
        <dbReference type="ChEBI" id="CHEBI:60240"/>
    </cofactor>
</comment>
<evidence type="ECO:0000259" key="7">
    <source>
        <dbReference type="Pfam" id="PF08340"/>
    </source>
</evidence>
<dbReference type="Pfam" id="PF08340">
    <property type="entry name" value="YicC-like_C"/>
    <property type="match status" value="1"/>
</dbReference>
<keyword evidence="3" id="KW-0255">Endonuclease</keyword>
<dbReference type="PANTHER" id="PTHR30636">
    <property type="entry name" value="UPF0701 PROTEIN YICC"/>
    <property type="match status" value="1"/>
</dbReference>
<comment type="similarity">
    <text evidence="5">Belongs to the YicC/YloC family.</text>
</comment>
<feature type="domain" description="Endoribonuclease YicC-like N-terminal" evidence="6">
    <location>
        <begin position="3"/>
        <end position="154"/>
    </location>
</feature>
<dbReference type="PANTHER" id="PTHR30636:SF3">
    <property type="entry name" value="UPF0701 PROTEIN YICC"/>
    <property type="match status" value="1"/>
</dbReference>
<evidence type="ECO:0000256" key="4">
    <source>
        <dbReference type="ARBA" id="ARBA00022801"/>
    </source>
</evidence>
<evidence type="ECO:0000313" key="8">
    <source>
        <dbReference type="EMBL" id="SIT70468.1"/>
    </source>
</evidence>
<organism evidence="8 9">
    <name type="scientific">Ectothiorhodosinus mongolicus</name>
    <dbReference type="NCBI Taxonomy" id="233100"/>
    <lineage>
        <taxon>Bacteria</taxon>
        <taxon>Pseudomonadati</taxon>
        <taxon>Pseudomonadota</taxon>
        <taxon>Gammaproteobacteria</taxon>
        <taxon>Chromatiales</taxon>
        <taxon>Ectothiorhodospiraceae</taxon>
        <taxon>Ectothiorhodosinus</taxon>
    </lineage>
</organism>
<dbReference type="AlphaFoldDB" id="A0A1R3VZI0"/>
<dbReference type="EMBL" id="FTPK01000002">
    <property type="protein sequence ID" value="SIT70468.1"/>
    <property type="molecule type" value="Genomic_DNA"/>
</dbReference>
<protein>
    <submittedName>
        <fullName evidence="8">TIGR00255 family protein</fullName>
    </submittedName>
</protein>
<dbReference type="InterPro" id="IPR013551">
    <property type="entry name" value="YicC-like_C"/>
</dbReference>
<dbReference type="OrthoDB" id="9771229at2"/>
<reference evidence="8 9" key="1">
    <citation type="submission" date="2017-01" db="EMBL/GenBank/DDBJ databases">
        <authorList>
            <person name="Mah S.A."/>
            <person name="Swanson W.J."/>
            <person name="Moy G.W."/>
            <person name="Vacquier V.D."/>
        </authorList>
    </citation>
    <scope>NUCLEOTIDE SEQUENCE [LARGE SCALE GENOMIC DNA]</scope>
    <source>
        <strain evidence="8 9">M9</strain>
    </source>
</reference>
<keyword evidence="2" id="KW-0540">Nuclease</keyword>
<evidence type="ECO:0000256" key="3">
    <source>
        <dbReference type="ARBA" id="ARBA00022759"/>
    </source>
</evidence>
<evidence type="ECO:0000313" key="9">
    <source>
        <dbReference type="Proteomes" id="UP000223759"/>
    </source>
</evidence>
<dbReference type="STRING" id="233100.SAMN05216526_1320"/>
<evidence type="ECO:0000259" key="6">
    <source>
        <dbReference type="Pfam" id="PF03755"/>
    </source>
</evidence>
<dbReference type="RefSeq" id="WP_076755701.1">
    <property type="nucleotide sequence ID" value="NZ_CP023018.1"/>
</dbReference>
<evidence type="ECO:0000256" key="2">
    <source>
        <dbReference type="ARBA" id="ARBA00022722"/>
    </source>
</evidence>
<accession>A0A1R3VZI0</accession>
<keyword evidence="9" id="KW-1185">Reference proteome</keyword>
<dbReference type="NCBIfam" id="TIGR00255">
    <property type="entry name" value="YicC/YloC family endoribonuclease"/>
    <property type="match status" value="1"/>
</dbReference>
<dbReference type="InterPro" id="IPR013527">
    <property type="entry name" value="YicC-like_N"/>
</dbReference>
<dbReference type="GO" id="GO:0016787">
    <property type="term" value="F:hydrolase activity"/>
    <property type="evidence" value="ECO:0007669"/>
    <property type="project" value="UniProtKB-KW"/>
</dbReference>
<proteinExistence type="inferred from homology"/>